<feature type="domain" description="UspA" evidence="1">
    <location>
        <begin position="97"/>
        <end position="193"/>
    </location>
</feature>
<dbReference type="PRINTS" id="PR01438">
    <property type="entry name" value="UNVRSLSTRESS"/>
</dbReference>
<dbReference type="AlphaFoldDB" id="A0A1Y2H545"/>
<sequence>MSSSSPIQRASSPSSMPRTVVLAMDDSTHAWHALEYCLANVVSPSRHDRLFIVTVALLSDTWLESIATALRADPGTMGVPFVPSAHSASAERDLTDYTQDQLKLALERANTLLSRAKLAVRANPDTRDMHVETIALHDTDARQVLSDYVNHMKPKADVLVVGSRGLGAIKRAMLGSTSHYCLHHCNCPVLVVRDDQLNNAKSTSPLGSKQELTASGKQLDQIAQAADNSARAAQGVQAVQM</sequence>
<evidence type="ECO:0000313" key="3">
    <source>
        <dbReference type="Proteomes" id="UP000193411"/>
    </source>
</evidence>
<dbReference type="Pfam" id="PF00582">
    <property type="entry name" value="Usp"/>
    <property type="match status" value="1"/>
</dbReference>
<evidence type="ECO:0000313" key="2">
    <source>
        <dbReference type="EMBL" id="ORZ29669.1"/>
    </source>
</evidence>
<dbReference type="CDD" id="cd23659">
    <property type="entry name" value="USP_At3g01520-like"/>
    <property type="match status" value="1"/>
</dbReference>
<dbReference type="SUPFAM" id="SSF52402">
    <property type="entry name" value="Adenine nucleotide alpha hydrolases-like"/>
    <property type="match status" value="1"/>
</dbReference>
<dbReference type="EMBL" id="MCFL01000137">
    <property type="protein sequence ID" value="ORZ29669.1"/>
    <property type="molecule type" value="Genomic_DNA"/>
</dbReference>
<reference evidence="2 3" key="1">
    <citation type="submission" date="2016-07" db="EMBL/GenBank/DDBJ databases">
        <title>Pervasive Adenine N6-methylation of Active Genes in Fungi.</title>
        <authorList>
            <consortium name="DOE Joint Genome Institute"/>
            <person name="Mondo S.J."/>
            <person name="Dannebaum R.O."/>
            <person name="Kuo R.C."/>
            <person name="Labutti K."/>
            <person name="Haridas S."/>
            <person name="Kuo A."/>
            <person name="Salamov A."/>
            <person name="Ahrendt S.R."/>
            <person name="Lipzen A."/>
            <person name="Sullivan W."/>
            <person name="Andreopoulos W.B."/>
            <person name="Clum A."/>
            <person name="Lindquist E."/>
            <person name="Daum C."/>
            <person name="Ramamoorthy G.K."/>
            <person name="Gryganskyi A."/>
            <person name="Culley D."/>
            <person name="Magnuson J.K."/>
            <person name="James T.Y."/>
            <person name="O'Malley M.A."/>
            <person name="Stajich J.E."/>
            <person name="Spatafora J.W."/>
            <person name="Visel A."/>
            <person name="Grigoriev I.V."/>
        </authorList>
    </citation>
    <scope>NUCLEOTIDE SEQUENCE [LARGE SCALE GENOMIC DNA]</scope>
    <source>
        <strain evidence="2 3">PL171</strain>
    </source>
</reference>
<protein>
    <recommendedName>
        <fullName evidence="1">UspA domain-containing protein</fullName>
    </recommendedName>
</protein>
<dbReference type="Gene3D" id="3.40.50.620">
    <property type="entry name" value="HUPs"/>
    <property type="match status" value="1"/>
</dbReference>
<name>A0A1Y2H545_9FUNG</name>
<dbReference type="PANTHER" id="PTHR31964:SF113">
    <property type="entry name" value="USPA DOMAIN-CONTAINING PROTEIN"/>
    <property type="match status" value="1"/>
</dbReference>
<keyword evidence="3" id="KW-1185">Reference proteome</keyword>
<dbReference type="InterPro" id="IPR014729">
    <property type="entry name" value="Rossmann-like_a/b/a_fold"/>
</dbReference>
<proteinExistence type="predicted"/>
<comment type="caution">
    <text evidence="2">The sequence shown here is derived from an EMBL/GenBank/DDBJ whole genome shotgun (WGS) entry which is preliminary data.</text>
</comment>
<dbReference type="PANTHER" id="PTHR31964">
    <property type="entry name" value="ADENINE NUCLEOTIDE ALPHA HYDROLASES-LIKE SUPERFAMILY PROTEIN"/>
    <property type="match status" value="1"/>
</dbReference>
<gene>
    <name evidence="2" type="ORF">BCR44DRAFT_1465850</name>
</gene>
<accession>A0A1Y2H545</accession>
<dbReference type="OrthoDB" id="843225at2759"/>
<dbReference type="InterPro" id="IPR006015">
    <property type="entry name" value="Universal_stress_UspA"/>
</dbReference>
<dbReference type="InterPro" id="IPR006016">
    <property type="entry name" value="UspA"/>
</dbReference>
<evidence type="ECO:0000259" key="1">
    <source>
        <dbReference type="Pfam" id="PF00582"/>
    </source>
</evidence>
<organism evidence="2 3">
    <name type="scientific">Catenaria anguillulae PL171</name>
    <dbReference type="NCBI Taxonomy" id="765915"/>
    <lineage>
        <taxon>Eukaryota</taxon>
        <taxon>Fungi</taxon>
        <taxon>Fungi incertae sedis</taxon>
        <taxon>Blastocladiomycota</taxon>
        <taxon>Blastocladiomycetes</taxon>
        <taxon>Blastocladiales</taxon>
        <taxon>Catenariaceae</taxon>
        <taxon>Catenaria</taxon>
    </lineage>
</organism>
<dbReference type="Proteomes" id="UP000193411">
    <property type="component" value="Unassembled WGS sequence"/>
</dbReference>